<feature type="coiled-coil region" evidence="1">
    <location>
        <begin position="28"/>
        <end position="69"/>
    </location>
</feature>
<evidence type="ECO:0000256" key="2">
    <source>
        <dbReference type="SAM" id="MobiDB-lite"/>
    </source>
</evidence>
<dbReference type="Gene3D" id="2.60.40.10">
    <property type="entry name" value="Immunoglobulins"/>
    <property type="match status" value="1"/>
</dbReference>
<feature type="compositionally biased region" description="Acidic residues" evidence="2">
    <location>
        <begin position="441"/>
        <end position="456"/>
    </location>
</feature>
<gene>
    <name evidence="4" type="ORF">MICPUN_109264</name>
</gene>
<dbReference type="PROSITE" id="PS51166">
    <property type="entry name" value="CBM20"/>
    <property type="match status" value="1"/>
</dbReference>
<dbReference type="InterPro" id="IPR002044">
    <property type="entry name" value="CBM20"/>
</dbReference>
<dbReference type="EMBL" id="CP001577">
    <property type="protein sequence ID" value="ACO70567.1"/>
    <property type="molecule type" value="Genomic_DNA"/>
</dbReference>
<sequence>MSALKEEDARLKARVAETAGDVERSERQAAADAEVARLRSEMSELSAKAEQLEDALAAKEDLVAKIQGEIPAPAPAEPPAAEPRLFEQPEDERFVVVSANAARLEVLLRRRERALAELQRLETDGATVSPVLQSYRHEIQQLDAEAAEVRAELAARDEAVLELRGRLDVELNLLARESANVRKRLLESAPSTGMPAMEPEKEQRLSDTLDKLQTDLQTAEAASTAAFERLDRSIGAAAEVSTGGGKLMPCKFDIEFVTKPGQTVHVVGTWCDWDVKRGLELKWSEGHRWVGTMPLKPGFNYEYKYCVLERVERKQPGDAPPYWPDYGFTEPTCITYKPGEVAMVVWQKGNNKAVALDSNVVNEGIKHVYCKDEWIPDPMNSPIQLIGEDGEVVQTVGSTKLLAQCVNRADEALAEARATMEEVMRIASETLGAASMFGRIDDDEDDDDEDDGIDRV</sequence>
<dbReference type="KEGG" id="mis:MICPUN_109264"/>
<dbReference type="STRING" id="296587.C1FJC3"/>
<name>C1FJC3_MICCC</name>
<feature type="region of interest" description="Disordered" evidence="2">
    <location>
        <begin position="1"/>
        <end position="28"/>
    </location>
</feature>
<dbReference type="OrthoDB" id="550577at2759"/>
<keyword evidence="1" id="KW-0175">Coiled coil</keyword>
<organism evidence="4 5">
    <name type="scientific">Micromonas commoda (strain RCC299 / NOUM17 / CCMP2709)</name>
    <name type="common">Picoplanktonic green alga</name>
    <dbReference type="NCBI Taxonomy" id="296587"/>
    <lineage>
        <taxon>Eukaryota</taxon>
        <taxon>Viridiplantae</taxon>
        <taxon>Chlorophyta</taxon>
        <taxon>Mamiellophyceae</taxon>
        <taxon>Mamiellales</taxon>
        <taxon>Mamiellaceae</taxon>
        <taxon>Micromonas</taxon>
    </lineage>
</organism>
<dbReference type="InParanoid" id="C1FJC3"/>
<dbReference type="SUPFAM" id="SSF49452">
    <property type="entry name" value="Starch-binding domain-like"/>
    <property type="match status" value="1"/>
</dbReference>
<dbReference type="Proteomes" id="UP000002009">
    <property type="component" value="Chromosome 12"/>
</dbReference>
<feature type="domain" description="CBM20" evidence="3">
    <location>
        <begin position="242"/>
        <end position="348"/>
    </location>
</feature>
<evidence type="ECO:0000256" key="1">
    <source>
        <dbReference type="SAM" id="Coils"/>
    </source>
</evidence>
<feature type="region of interest" description="Disordered" evidence="2">
    <location>
        <begin position="437"/>
        <end position="456"/>
    </location>
</feature>
<dbReference type="Pfam" id="PF00686">
    <property type="entry name" value="CBM_20"/>
    <property type="match status" value="1"/>
</dbReference>
<accession>C1FJC3</accession>
<dbReference type="GeneID" id="8248194"/>
<dbReference type="AlphaFoldDB" id="C1FJC3"/>
<reference evidence="4 5" key="1">
    <citation type="journal article" date="2009" name="Science">
        <title>Green evolution and dynamic adaptations revealed by genomes of the marine picoeukaryotes Micromonas.</title>
        <authorList>
            <person name="Worden A.Z."/>
            <person name="Lee J.H."/>
            <person name="Mock T."/>
            <person name="Rouze P."/>
            <person name="Simmons M.P."/>
            <person name="Aerts A.L."/>
            <person name="Allen A.E."/>
            <person name="Cuvelier M.L."/>
            <person name="Derelle E."/>
            <person name="Everett M.V."/>
            <person name="Foulon E."/>
            <person name="Grimwood J."/>
            <person name="Gundlach H."/>
            <person name="Henrissat B."/>
            <person name="Napoli C."/>
            <person name="McDonald S.M."/>
            <person name="Parker M.S."/>
            <person name="Rombauts S."/>
            <person name="Salamov A."/>
            <person name="Von Dassow P."/>
            <person name="Badger J.H."/>
            <person name="Coutinho P.M."/>
            <person name="Demir E."/>
            <person name="Dubchak I."/>
            <person name="Gentemann C."/>
            <person name="Eikrem W."/>
            <person name="Gready J.E."/>
            <person name="John U."/>
            <person name="Lanier W."/>
            <person name="Lindquist E.A."/>
            <person name="Lucas S."/>
            <person name="Mayer K.F."/>
            <person name="Moreau H."/>
            <person name="Not F."/>
            <person name="Otillar R."/>
            <person name="Panaud O."/>
            <person name="Pangilinan J."/>
            <person name="Paulsen I."/>
            <person name="Piegu B."/>
            <person name="Poliakov A."/>
            <person name="Robbens S."/>
            <person name="Schmutz J."/>
            <person name="Toulza E."/>
            <person name="Wyss T."/>
            <person name="Zelensky A."/>
            <person name="Zhou K."/>
            <person name="Armbrust E.V."/>
            <person name="Bhattacharya D."/>
            <person name="Goodenough U.W."/>
            <person name="Van de Peer Y."/>
            <person name="Grigoriev I.V."/>
        </authorList>
    </citation>
    <scope>NUCLEOTIDE SEQUENCE [LARGE SCALE GENOMIC DNA]</scope>
    <source>
        <strain evidence="5">RCC299 / NOUM17</strain>
    </source>
</reference>
<feature type="coiled-coil region" evidence="1">
    <location>
        <begin position="101"/>
        <end position="159"/>
    </location>
</feature>
<protein>
    <submittedName>
        <fullName evidence="4">Carbohydrate-binding module family 20 protein</fullName>
    </submittedName>
</protein>
<evidence type="ECO:0000259" key="3">
    <source>
        <dbReference type="PROSITE" id="PS51166"/>
    </source>
</evidence>
<proteinExistence type="predicted"/>
<dbReference type="GO" id="GO:2001070">
    <property type="term" value="F:starch binding"/>
    <property type="evidence" value="ECO:0007669"/>
    <property type="project" value="InterPro"/>
</dbReference>
<keyword evidence="5" id="KW-1185">Reference proteome</keyword>
<evidence type="ECO:0000313" key="4">
    <source>
        <dbReference type="EMBL" id="ACO70567.1"/>
    </source>
</evidence>
<dbReference type="RefSeq" id="XP_002509309.1">
    <property type="nucleotide sequence ID" value="XM_002509263.1"/>
</dbReference>
<evidence type="ECO:0000313" key="5">
    <source>
        <dbReference type="Proteomes" id="UP000002009"/>
    </source>
</evidence>
<dbReference type="eggNOG" id="ENOG502SC5D">
    <property type="taxonomic scope" value="Eukaryota"/>
</dbReference>
<dbReference type="InterPro" id="IPR013784">
    <property type="entry name" value="Carb-bd-like_fold"/>
</dbReference>
<dbReference type="InterPro" id="IPR013783">
    <property type="entry name" value="Ig-like_fold"/>
</dbReference>